<evidence type="ECO:0000313" key="1">
    <source>
        <dbReference type="EMBL" id="GAJ15108.1"/>
    </source>
</evidence>
<dbReference type="InterPro" id="IPR029063">
    <property type="entry name" value="SAM-dependent_MTases_sf"/>
</dbReference>
<sequence length="256" mass="29456">NIFLNQYRLLLKEMNKKKLTHGVQSIDRALFRKNVYGLNVSSLGDIVKVPDYISIGGGFVKSPKDADDLDLIVREDERNQDEGLELKLSRLMQKQIEKKCHFVYNETGAHSTYIPLFDLVLRSKNKINRVEVKEDYSKSEEIEKGVKEYYEGLDEWKQDFIYDFAEMAKNLEGKTILDLGCGTGRVMQALINSDYYNYQVDGVDNNDLALKMCKKKGLAVKKVDLEEGKLPYEDNYFCNVIGLHILEHLKNPGEIV</sequence>
<comment type="caution">
    <text evidence="1">The sequence shown here is derived from an EMBL/GenBank/DDBJ whole genome shotgun (WGS) entry which is preliminary data.</text>
</comment>
<dbReference type="InterPro" id="IPR010743">
    <property type="entry name" value="Methionine_synth_MetW"/>
</dbReference>
<feature type="non-terminal residue" evidence="1">
    <location>
        <position position="256"/>
    </location>
</feature>
<name>X1UC61_9ZZZZ</name>
<reference evidence="1" key="1">
    <citation type="journal article" date="2014" name="Front. Microbiol.">
        <title>High frequency of phylogenetically diverse reductive dehalogenase-homologous genes in deep subseafloor sedimentary metagenomes.</title>
        <authorList>
            <person name="Kawai M."/>
            <person name="Futagami T."/>
            <person name="Toyoda A."/>
            <person name="Takaki Y."/>
            <person name="Nishi S."/>
            <person name="Hori S."/>
            <person name="Arai W."/>
            <person name="Tsubouchi T."/>
            <person name="Morono Y."/>
            <person name="Uchiyama I."/>
            <person name="Ito T."/>
            <person name="Fujiyama A."/>
            <person name="Inagaki F."/>
            <person name="Takami H."/>
        </authorList>
    </citation>
    <scope>NUCLEOTIDE SEQUENCE</scope>
    <source>
        <strain evidence="1">Expedition CK06-06</strain>
    </source>
</reference>
<feature type="non-terminal residue" evidence="1">
    <location>
        <position position="1"/>
    </location>
</feature>
<dbReference type="Pfam" id="PF07021">
    <property type="entry name" value="MetW"/>
    <property type="match status" value="1"/>
</dbReference>
<dbReference type="EMBL" id="BARW01027362">
    <property type="protein sequence ID" value="GAJ15108.1"/>
    <property type="molecule type" value="Genomic_DNA"/>
</dbReference>
<proteinExistence type="predicted"/>
<dbReference type="Gene3D" id="3.40.50.150">
    <property type="entry name" value="Vaccinia Virus protein VP39"/>
    <property type="match status" value="1"/>
</dbReference>
<dbReference type="SUPFAM" id="SSF53335">
    <property type="entry name" value="S-adenosyl-L-methionine-dependent methyltransferases"/>
    <property type="match status" value="1"/>
</dbReference>
<protein>
    <recommendedName>
        <fullName evidence="2">Methyltransferase type 11 domain-containing protein</fullName>
    </recommendedName>
</protein>
<evidence type="ECO:0008006" key="2">
    <source>
        <dbReference type="Google" id="ProtNLM"/>
    </source>
</evidence>
<gene>
    <name evidence="1" type="ORF">S12H4_44413</name>
</gene>
<dbReference type="AlphaFoldDB" id="X1UC61"/>
<organism evidence="1">
    <name type="scientific">marine sediment metagenome</name>
    <dbReference type="NCBI Taxonomy" id="412755"/>
    <lineage>
        <taxon>unclassified sequences</taxon>
        <taxon>metagenomes</taxon>
        <taxon>ecological metagenomes</taxon>
    </lineage>
</organism>
<dbReference type="CDD" id="cd02440">
    <property type="entry name" value="AdoMet_MTases"/>
    <property type="match status" value="1"/>
</dbReference>
<accession>X1UC61</accession>